<keyword evidence="4" id="KW-1185">Reference proteome</keyword>
<dbReference type="Proteomes" id="UP000801428">
    <property type="component" value="Unassembled WGS sequence"/>
</dbReference>
<comment type="caution">
    <text evidence="3">The sequence shown here is derived from an EMBL/GenBank/DDBJ whole genome shotgun (WGS) entry which is preliminary data.</text>
</comment>
<evidence type="ECO:0000256" key="1">
    <source>
        <dbReference type="SAM" id="Coils"/>
    </source>
</evidence>
<gene>
    <name evidence="3" type="ORF">E8E13_003718</name>
</gene>
<dbReference type="OrthoDB" id="3694847at2759"/>
<evidence type="ECO:0000313" key="4">
    <source>
        <dbReference type="Proteomes" id="UP000801428"/>
    </source>
</evidence>
<dbReference type="AlphaFoldDB" id="A0A9P4W3A9"/>
<feature type="coiled-coil region" evidence="1">
    <location>
        <begin position="177"/>
        <end position="211"/>
    </location>
</feature>
<accession>A0A9P4W3A9</accession>
<protein>
    <submittedName>
        <fullName evidence="3">Uncharacterized protein</fullName>
    </submittedName>
</protein>
<name>A0A9P4W3A9_CURKU</name>
<organism evidence="3 4">
    <name type="scientific">Curvularia kusanoi</name>
    <name type="common">Cochliobolus kusanoi</name>
    <dbReference type="NCBI Taxonomy" id="90978"/>
    <lineage>
        <taxon>Eukaryota</taxon>
        <taxon>Fungi</taxon>
        <taxon>Dikarya</taxon>
        <taxon>Ascomycota</taxon>
        <taxon>Pezizomycotina</taxon>
        <taxon>Dothideomycetes</taxon>
        <taxon>Pleosporomycetidae</taxon>
        <taxon>Pleosporales</taxon>
        <taxon>Pleosporineae</taxon>
        <taxon>Pleosporaceae</taxon>
        <taxon>Curvularia</taxon>
    </lineage>
</organism>
<feature type="compositionally biased region" description="Basic and acidic residues" evidence="2">
    <location>
        <begin position="58"/>
        <end position="79"/>
    </location>
</feature>
<feature type="region of interest" description="Disordered" evidence="2">
    <location>
        <begin position="49"/>
        <end position="81"/>
    </location>
</feature>
<evidence type="ECO:0000313" key="3">
    <source>
        <dbReference type="EMBL" id="KAF2996445.1"/>
    </source>
</evidence>
<keyword evidence="1" id="KW-0175">Coiled coil</keyword>
<reference evidence="3" key="1">
    <citation type="submission" date="2019-04" db="EMBL/GenBank/DDBJ databases">
        <title>Sequencing of skin fungus with MAO and IRED activity.</title>
        <authorList>
            <person name="Marsaioli A.J."/>
            <person name="Bonatto J.M.C."/>
            <person name="Reis Junior O."/>
        </authorList>
    </citation>
    <scope>NUCLEOTIDE SEQUENCE</scope>
    <source>
        <strain evidence="3">30M1</strain>
    </source>
</reference>
<proteinExistence type="predicted"/>
<sequence length="222" mass="25323">MKRHLYVRPPEENAGPMTWGYAQYEIKVFPFAFNPSFMVEDVIPEIDSNDSFGTNTQHVDHAQHPMDSNSDRTSSRHAEFPLGAGRSSADILIPPPPPPGNSGISFDALAAEQEDLRDARESLLGFRFRLRSKRRELKLAREKAGSKAGEALTLTRRYLQEQGIEFTDEMIAVFSEVDTLRDELGIQEVNYEEVEAEFDSEEWKYTQQEEDVIETLIYFSLA</sequence>
<evidence type="ECO:0000256" key="2">
    <source>
        <dbReference type="SAM" id="MobiDB-lite"/>
    </source>
</evidence>
<dbReference type="EMBL" id="SWKU01000027">
    <property type="protein sequence ID" value="KAF2996445.1"/>
    <property type="molecule type" value="Genomic_DNA"/>
</dbReference>